<comment type="caution">
    <text evidence="2">The sequence shown here is derived from an EMBL/GenBank/DDBJ whole genome shotgun (WGS) entry which is preliminary data.</text>
</comment>
<dbReference type="AlphaFoldDB" id="A0A7W6DNH6"/>
<reference evidence="2 3" key="1">
    <citation type="submission" date="2020-08" db="EMBL/GenBank/DDBJ databases">
        <title>Genomic Encyclopedia of Type Strains, Phase IV (KMG-IV): sequencing the most valuable type-strain genomes for metagenomic binning, comparative biology and taxonomic classification.</title>
        <authorList>
            <person name="Goeker M."/>
        </authorList>
    </citation>
    <scope>NUCLEOTIDE SEQUENCE [LARGE SCALE GENOMIC DNA]</scope>
    <source>
        <strain evidence="2 3">DSM 102235</strain>
    </source>
</reference>
<keyword evidence="3" id="KW-1185">Reference proteome</keyword>
<dbReference type="Proteomes" id="UP000541426">
    <property type="component" value="Unassembled WGS sequence"/>
</dbReference>
<evidence type="ECO:0000313" key="2">
    <source>
        <dbReference type="EMBL" id="MBB3985987.1"/>
    </source>
</evidence>
<accession>A0A7W6DNH6</accession>
<name>A0A7W6DNH6_9RHOB</name>
<protein>
    <submittedName>
        <fullName evidence="2">Uncharacterized protein</fullName>
    </submittedName>
</protein>
<evidence type="ECO:0000256" key="1">
    <source>
        <dbReference type="SAM" id="MobiDB-lite"/>
    </source>
</evidence>
<proteinExistence type="predicted"/>
<organism evidence="2 3">
    <name type="scientific">Sagittula marina</name>
    <dbReference type="NCBI Taxonomy" id="943940"/>
    <lineage>
        <taxon>Bacteria</taxon>
        <taxon>Pseudomonadati</taxon>
        <taxon>Pseudomonadota</taxon>
        <taxon>Alphaproteobacteria</taxon>
        <taxon>Rhodobacterales</taxon>
        <taxon>Roseobacteraceae</taxon>
        <taxon>Sagittula</taxon>
    </lineage>
</organism>
<gene>
    <name evidence="2" type="ORF">GGQ68_002325</name>
</gene>
<feature type="compositionally biased region" description="Polar residues" evidence="1">
    <location>
        <begin position="1"/>
        <end position="10"/>
    </location>
</feature>
<feature type="region of interest" description="Disordered" evidence="1">
    <location>
        <begin position="1"/>
        <end position="30"/>
    </location>
</feature>
<dbReference type="EMBL" id="JACIEJ010000005">
    <property type="protein sequence ID" value="MBB3985987.1"/>
    <property type="molecule type" value="Genomic_DNA"/>
</dbReference>
<sequence>MSFESGTDATTGLAWVGIPGTERTQKASAG</sequence>
<evidence type="ECO:0000313" key="3">
    <source>
        <dbReference type="Proteomes" id="UP000541426"/>
    </source>
</evidence>